<reference evidence="3 8" key="2">
    <citation type="submission" date="2023-03" db="EMBL/GenBank/DDBJ databases">
        <authorList>
            <person name="Shen W."/>
            <person name="Cai J."/>
        </authorList>
    </citation>
    <scope>NUCLEOTIDE SEQUENCE</scope>
    <source>
        <strain evidence="3">P33-2</strain>
        <strain evidence="4 8">Y2</strain>
    </source>
</reference>
<dbReference type="SUPFAM" id="SSF53850">
    <property type="entry name" value="Periplasmic binding protein-like II"/>
    <property type="match status" value="1"/>
</dbReference>
<gene>
    <name evidence="3" type="primary">yhfZ</name>
    <name evidence="5" type="ORF">EK398_18775</name>
    <name evidence="3" type="ORF">P7D43_20580</name>
    <name evidence="4" type="ORF">P7D79_21890</name>
</gene>
<dbReference type="Pfam" id="PF14503">
    <property type="entry name" value="YhfZ_C"/>
    <property type="match status" value="1"/>
</dbReference>
<dbReference type="EMBL" id="RYZS01000002">
    <property type="protein sequence ID" value="RVU92559.1"/>
    <property type="molecule type" value="Genomic_DNA"/>
</dbReference>
<proteinExistence type="predicted"/>
<feature type="domain" description="Uncharacterised protein YhfZ C-terminal" evidence="2">
    <location>
        <begin position="75"/>
        <end position="307"/>
    </location>
</feature>
<evidence type="ECO:0000313" key="5">
    <source>
        <dbReference type="EMBL" id="RVU92559.1"/>
    </source>
</evidence>
<sequence>MGEEFLKKKGIVVNYLASDLLQKKKGDRVLSVTEYQNKYAVSRGTVQNAWTFLKEIKAIKVKSHGHMGTFIEEIDYSILQEYALSDTILGTMTLPYSRLYEGLATGIYDVFKENNIKLNLAYIRGSKERVRSIANKTYRFAVVSKFAAEQAISDGEPIEISLNFGRHSYLSEHVLLFRDKDQKKIEKNMKIAIDYSSIDQRLLTKAIIKDEQVEYVEMQGHQIIAALQMGQIDAGIWNFDEIRDKNYQGLYYVPLTESEMEKDMSTSVIITQKDDFSMKAFFQKSVDKKKILSIQKDVCDGKLIPQY</sequence>
<organism evidence="3 7">
    <name type="scientific">Enterococcus avium</name>
    <name type="common">Streptococcus avium</name>
    <dbReference type="NCBI Taxonomy" id="33945"/>
    <lineage>
        <taxon>Bacteria</taxon>
        <taxon>Bacillati</taxon>
        <taxon>Bacillota</taxon>
        <taxon>Bacilli</taxon>
        <taxon>Lactobacillales</taxon>
        <taxon>Enterococcaceae</taxon>
        <taxon>Enterococcus</taxon>
    </lineage>
</organism>
<evidence type="ECO:0000313" key="3">
    <source>
        <dbReference type="EMBL" id="MDT2404769.1"/>
    </source>
</evidence>
<dbReference type="Gene3D" id="3.40.190.10">
    <property type="entry name" value="Periplasmic binding protein-like II"/>
    <property type="match status" value="2"/>
</dbReference>
<dbReference type="InterPro" id="IPR041444">
    <property type="entry name" value="HTH_41"/>
</dbReference>
<reference evidence="5 6" key="1">
    <citation type="submission" date="2018-12" db="EMBL/GenBank/DDBJ databases">
        <title>A novel vanA-carrying plasmid in a clinical isolate of Enterococcus avium.</title>
        <authorList>
            <person name="Bernasconi O.J."/>
            <person name="Luzzaro F."/>
            <person name="Endimiani A."/>
        </authorList>
    </citation>
    <scope>NUCLEOTIDE SEQUENCE [LARGE SCALE GENOMIC DNA]</scope>
    <source>
        <strain evidence="5 6">LC0559/18</strain>
    </source>
</reference>
<feature type="domain" description="YhfZ helix-turn-helix" evidence="1">
    <location>
        <begin position="24"/>
        <end position="71"/>
    </location>
</feature>
<evidence type="ECO:0000259" key="2">
    <source>
        <dbReference type="Pfam" id="PF14503"/>
    </source>
</evidence>
<dbReference type="Proteomes" id="UP001260773">
    <property type="component" value="Unassembled WGS sequence"/>
</dbReference>
<protein>
    <submittedName>
        <fullName evidence="3">GntR family transcriptional regulator YhfZ</fullName>
    </submittedName>
</protein>
<dbReference type="NCBIfam" id="NF041241">
    <property type="entry name" value="YhfZ_full"/>
    <property type="match status" value="1"/>
</dbReference>
<dbReference type="Pfam" id="PF14502">
    <property type="entry name" value="HTH_41"/>
    <property type="match status" value="1"/>
</dbReference>
<name>A0A2N8PTU5_ENTAV</name>
<evidence type="ECO:0000313" key="8">
    <source>
        <dbReference type="Proteomes" id="UP001264335"/>
    </source>
</evidence>
<accession>A0A2N8PTU5</accession>
<dbReference type="InterPro" id="IPR032791">
    <property type="entry name" value="YhfZ_C"/>
</dbReference>
<comment type="caution">
    <text evidence="3">The sequence shown here is derived from an EMBL/GenBank/DDBJ whole genome shotgun (WGS) entry which is preliminary data.</text>
</comment>
<evidence type="ECO:0000313" key="7">
    <source>
        <dbReference type="Proteomes" id="UP001260773"/>
    </source>
</evidence>
<dbReference type="AlphaFoldDB" id="A0A2N8PTU5"/>
<dbReference type="EMBL" id="JARPWY010000113">
    <property type="protein sequence ID" value="MDT2516877.1"/>
    <property type="molecule type" value="Genomic_DNA"/>
</dbReference>
<dbReference type="Proteomes" id="UP001264335">
    <property type="component" value="Unassembled WGS sequence"/>
</dbReference>
<dbReference type="EMBL" id="JARPWH010000133">
    <property type="protein sequence ID" value="MDT2404769.1"/>
    <property type="molecule type" value="Genomic_DNA"/>
</dbReference>
<evidence type="ECO:0000313" key="4">
    <source>
        <dbReference type="EMBL" id="MDT2516877.1"/>
    </source>
</evidence>
<evidence type="ECO:0000259" key="1">
    <source>
        <dbReference type="Pfam" id="PF14502"/>
    </source>
</evidence>
<dbReference type="RefSeq" id="WP_048719721.1">
    <property type="nucleotide sequence ID" value="NZ_JADPDV010000153.1"/>
</dbReference>
<evidence type="ECO:0000313" key="6">
    <source>
        <dbReference type="Proteomes" id="UP000288388"/>
    </source>
</evidence>
<dbReference type="Proteomes" id="UP000288388">
    <property type="component" value="Unassembled WGS sequence"/>
</dbReference>